<evidence type="ECO:0008006" key="3">
    <source>
        <dbReference type="Google" id="ProtNLM"/>
    </source>
</evidence>
<organism evidence="1 2">
    <name type="scientific">Acinetobacter sichuanensis</name>
    <dbReference type="NCBI Taxonomy" id="2136183"/>
    <lineage>
        <taxon>Bacteria</taxon>
        <taxon>Pseudomonadati</taxon>
        <taxon>Pseudomonadota</taxon>
        <taxon>Gammaproteobacteria</taxon>
        <taxon>Moraxellales</taxon>
        <taxon>Moraxellaceae</taxon>
        <taxon>Acinetobacter</taxon>
    </lineage>
</organism>
<keyword evidence="2" id="KW-1185">Reference proteome</keyword>
<accession>A0ABV7BKR5</accession>
<dbReference type="EMBL" id="JBHRSF010000157">
    <property type="protein sequence ID" value="MFC2997679.1"/>
    <property type="molecule type" value="Genomic_DNA"/>
</dbReference>
<evidence type="ECO:0000313" key="2">
    <source>
        <dbReference type="Proteomes" id="UP001595455"/>
    </source>
</evidence>
<evidence type="ECO:0000313" key="1">
    <source>
        <dbReference type="EMBL" id="MFC2997679.1"/>
    </source>
</evidence>
<gene>
    <name evidence="1" type="ORF">ACFODO_21010</name>
</gene>
<dbReference type="Proteomes" id="UP001595455">
    <property type="component" value="Unassembled WGS sequence"/>
</dbReference>
<name>A0ABV7BKR5_9GAMM</name>
<comment type="caution">
    <text evidence="1">The sequence shown here is derived from an EMBL/GenBank/DDBJ whole genome shotgun (WGS) entry which is preliminary data.</text>
</comment>
<sequence>MRVNNWNNILSNTRNLNDVLVIVRKILAMMGDLSTLDASEILENINSIIDSSVNGFDEKQLIVINDFKRLMEELAATNAGENGWLAELIAYGDITQKEFNENQEKINDETIQYALNISELRQLKPRKNGSTAMTLGYSETGIGAGVYLFDKNIVNNDDAGEYIRVNGIQGAWVLQPQNEVSPELFGAIGDKITDDAESLRKCGLFAEKYNLKIKGESKVGYYFASDVTIYNDFDVEGLYFNASESKYGSLYIKTKKEPEIITLSSLRGLTEGSSKITGFPLSAVGKYVRFSTATTVLTERNNDNQKQYYYKNTTINLMTYEGNISPELDMTFLSTDDIKVEIMPFESRIKVRIGKIGIIGVGNTTAGNIIIRRDSTDLHVDSMEANANFKTLIGVQANNTRLYGVLRDTDYDGLGYAISIANTCDTFIYDMKASRGRTELDGRHGSNVFVYNSKFKRAGTHWGNNYNFINCNIESISWSGRDLNIEGGTVHSGVTNRTDICLSTGRFYANNVTTHGIVFLASSGVVPADFYASPRRFFDEVIIQNLRCTNNMQTIYGFGINPLADLKAPSHIVIDTIYAPNSTRLALTVMPLDNAIAFSTMQTYRAENIRHGGVCRIIGRGFNKYNSNFGYDVYINNCGRIEIQADSNYFQNLDANKLKVVSARQVNTKIALGQWIFTDCKFKKDTSISTVLFNTASPKGFQNCEYDGDMTGINALGPVLFSLNCRATVGSSNYPTPLKAGYLNPVYFIDESLEPPTPT</sequence>
<protein>
    <recommendedName>
        <fullName evidence="3">Right-handed parallel beta-helix repeat-containing protein</fullName>
    </recommendedName>
</protein>
<proteinExistence type="predicted"/>
<reference evidence="2" key="1">
    <citation type="journal article" date="2019" name="Int. J. Syst. Evol. Microbiol.">
        <title>The Global Catalogue of Microorganisms (GCM) 10K type strain sequencing project: providing services to taxonomists for standard genome sequencing and annotation.</title>
        <authorList>
            <consortium name="The Broad Institute Genomics Platform"/>
            <consortium name="The Broad Institute Genome Sequencing Center for Infectious Disease"/>
            <person name="Wu L."/>
            <person name="Ma J."/>
        </authorList>
    </citation>
    <scope>NUCLEOTIDE SEQUENCE [LARGE SCALE GENOMIC DNA]</scope>
    <source>
        <strain evidence="2">KCTC 62575</strain>
    </source>
</reference>
<dbReference type="RefSeq" id="WP_378228193.1">
    <property type="nucleotide sequence ID" value="NZ_JBHRSF010000157.1"/>
</dbReference>